<evidence type="ECO:0008006" key="3">
    <source>
        <dbReference type="Google" id="ProtNLM"/>
    </source>
</evidence>
<dbReference type="Proteomes" id="UP000706039">
    <property type="component" value="Unassembled WGS sequence"/>
</dbReference>
<comment type="caution">
    <text evidence="1">The sequence shown here is derived from an EMBL/GenBank/DDBJ whole genome shotgun (WGS) entry which is preliminary data.</text>
</comment>
<dbReference type="RefSeq" id="WP_222989001.1">
    <property type="nucleotide sequence ID" value="NZ_JAINVV010000003.1"/>
</dbReference>
<gene>
    <name evidence="1" type="ORF">K7G82_06475</name>
</gene>
<accession>A0ABS7PL19</accession>
<evidence type="ECO:0000313" key="1">
    <source>
        <dbReference type="EMBL" id="MBY8821928.1"/>
    </source>
</evidence>
<dbReference type="EMBL" id="JAINVV010000003">
    <property type="protein sequence ID" value="MBY8821928.1"/>
    <property type="molecule type" value="Genomic_DNA"/>
</dbReference>
<proteinExistence type="predicted"/>
<name>A0ABS7PL19_9SPHN</name>
<evidence type="ECO:0000313" key="2">
    <source>
        <dbReference type="Proteomes" id="UP000706039"/>
    </source>
</evidence>
<sequence>MGFAEILSGHMPSDIFKEYVLKNPGINRLDLGLDFDKFFLGLDGLSQIVVRKWKDGVLDDNEFDEVMIYILKKVGYIK</sequence>
<protein>
    <recommendedName>
        <fullName evidence="3">Acyl carrier protein</fullName>
    </recommendedName>
</protein>
<reference evidence="1 2" key="1">
    <citation type="submission" date="2021-08" db="EMBL/GenBank/DDBJ databases">
        <authorList>
            <person name="Tuo L."/>
        </authorList>
    </citation>
    <scope>NUCLEOTIDE SEQUENCE [LARGE SCALE GENOMIC DNA]</scope>
    <source>
        <strain evidence="1 2">JCM 31229</strain>
    </source>
</reference>
<organism evidence="1 2">
    <name type="scientific">Sphingomonas colocasiae</name>
    <dbReference type="NCBI Taxonomy" id="1848973"/>
    <lineage>
        <taxon>Bacteria</taxon>
        <taxon>Pseudomonadati</taxon>
        <taxon>Pseudomonadota</taxon>
        <taxon>Alphaproteobacteria</taxon>
        <taxon>Sphingomonadales</taxon>
        <taxon>Sphingomonadaceae</taxon>
        <taxon>Sphingomonas</taxon>
    </lineage>
</organism>
<keyword evidence="2" id="KW-1185">Reference proteome</keyword>